<feature type="transmembrane region" description="Helical" evidence="3">
    <location>
        <begin position="191"/>
        <end position="214"/>
    </location>
</feature>
<comment type="similarity">
    <text evidence="1">Belongs to the multi antimicrobial extrusion (MATE) (TC 2.A.66.1) family.</text>
</comment>
<feature type="transmembrane region" description="Helical" evidence="3">
    <location>
        <begin position="511"/>
        <end position="533"/>
    </location>
</feature>
<evidence type="ECO:0000313" key="5">
    <source>
        <dbReference type="Proteomes" id="UP000530660"/>
    </source>
</evidence>
<dbReference type="GO" id="GO:0015297">
    <property type="term" value="F:antiporter activity"/>
    <property type="evidence" value="ECO:0007669"/>
    <property type="project" value="InterPro"/>
</dbReference>
<dbReference type="InterPro" id="IPR002528">
    <property type="entry name" value="MATE_fam"/>
</dbReference>
<dbReference type="PANTHER" id="PTHR11206">
    <property type="entry name" value="MULTIDRUG RESISTANCE PROTEIN"/>
    <property type="match status" value="1"/>
</dbReference>
<feature type="transmembrane region" description="Helical" evidence="3">
    <location>
        <begin position="67"/>
        <end position="87"/>
    </location>
</feature>
<protein>
    <submittedName>
        <fullName evidence="4">Uncharacterized protein</fullName>
    </submittedName>
</protein>
<reference evidence="4 5" key="1">
    <citation type="journal article" date="2020" name="J. Phycol.">
        <title>Comparative genome analysis reveals Cyanidiococcus gen. nov., a new extremophilic red algal genus sister to Cyanidioschyzon (Cyanidioschyzonaceae, Rhodophyta).</title>
        <authorList>
            <person name="Liu S.-L."/>
            <person name="Chiang Y.-R."/>
            <person name="Yoon H.S."/>
            <person name="Fu H.-Y."/>
        </authorList>
    </citation>
    <scope>NUCLEOTIDE SEQUENCE [LARGE SCALE GENOMIC DNA]</scope>
    <source>
        <strain evidence="4 5">THAL066</strain>
    </source>
</reference>
<feature type="transmembrane region" description="Helical" evidence="3">
    <location>
        <begin position="410"/>
        <end position="431"/>
    </location>
</feature>
<evidence type="ECO:0000256" key="3">
    <source>
        <dbReference type="SAM" id="Phobius"/>
    </source>
</evidence>
<dbReference type="Pfam" id="PF01554">
    <property type="entry name" value="MatE"/>
    <property type="match status" value="2"/>
</dbReference>
<feature type="transmembrane region" description="Helical" evidence="3">
    <location>
        <begin position="481"/>
        <end position="505"/>
    </location>
</feature>
<evidence type="ECO:0000313" key="4">
    <source>
        <dbReference type="EMBL" id="KAF6002283.1"/>
    </source>
</evidence>
<feature type="transmembrane region" description="Helical" evidence="3">
    <location>
        <begin position="93"/>
        <end position="118"/>
    </location>
</feature>
<dbReference type="GO" id="GO:0042910">
    <property type="term" value="F:xenobiotic transmembrane transporter activity"/>
    <property type="evidence" value="ECO:0007669"/>
    <property type="project" value="InterPro"/>
</dbReference>
<keyword evidence="3" id="KW-0472">Membrane</keyword>
<organism evidence="4 5">
    <name type="scientific">Cyanidiococcus yangmingshanensis</name>
    <dbReference type="NCBI Taxonomy" id="2690220"/>
    <lineage>
        <taxon>Eukaryota</taxon>
        <taxon>Rhodophyta</taxon>
        <taxon>Bangiophyceae</taxon>
        <taxon>Cyanidiales</taxon>
        <taxon>Cyanidiaceae</taxon>
        <taxon>Cyanidiococcus</taxon>
    </lineage>
</organism>
<gene>
    <name evidence="4" type="ORF">F1559_003846</name>
</gene>
<evidence type="ECO:0000256" key="1">
    <source>
        <dbReference type="ARBA" id="ARBA00010199"/>
    </source>
</evidence>
<name>A0A7J7IGT0_9RHOD</name>
<comment type="caution">
    <text evidence="4">The sequence shown here is derived from an EMBL/GenBank/DDBJ whole genome shotgun (WGS) entry which is preliminary data.</text>
</comment>
<feature type="transmembrane region" description="Helical" evidence="3">
    <location>
        <begin position="255"/>
        <end position="275"/>
    </location>
</feature>
<feature type="transmembrane region" description="Helical" evidence="3">
    <location>
        <begin position="370"/>
        <end position="390"/>
    </location>
</feature>
<dbReference type="OrthoDB" id="4990at2759"/>
<sequence length="552" mass="58833">METFGQDRNGTGPSPASTTAKATPQRIGRSAVDHDELDRAYEHPVERRLRTGLELVHSITRLSLPMLLSYLGQASLTLVSTAFVGHWTNAETLAAAGLGLALVNISGNALIVGFCSALDTLCANAYGSGHYAAVGLVALRGAFIQMLMVAPFVAILWNVLAPQILAALVTPTTSATTLESASGVAADSQTVALASILCRWYTSALIPLVLYEVLKRFLQAQGIVKPIIYVTLVAAAANIVFHLLLIPWLQWGIQGAALALALSQWVLLGTLLLVMGKWRLGEQCWLVIGPNGIYETMQADAGVGQVARFSYRSLAAELCREWAPFLALALPGTAWVLVEWGAFEVTLFMAARLPLQPGDRSVADSVATQAVLMNAVYFCFMLPLSIHIGASVQVGNLVGAGRAAAARLTAQVALVIAASAGVALAVLLNVFRQRWPFLLTNDEHIANRAASAALFVALFEIQDCLQYTSVGILKAIGKQRVGAMASFAGFWAACIPLAALFAFVLGLGVMGFWLGFALGELFLALFYICYIALAVDWEREVLQALTRVAAST</sequence>
<feature type="compositionally biased region" description="Polar residues" evidence="2">
    <location>
        <begin position="1"/>
        <end position="22"/>
    </location>
</feature>
<feature type="transmembrane region" description="Helical" evidence="3">
    <location>
        <begin position="130"/>
        <end position="157"/>
    </location>
</feature>
<feature type="region of interest" description="Disordered" evidence="2">
    <location>
        <begin position="1"/>
        <end position="33"/>
    </location>
</feature>
<dbReference type="GO" id="GO:0016020">
    <property type="term" value="C:membrane"/>
    <property type="evidence" value="ECO:0007669"/>
    <property type="project" value="InterPro"/>
</dbReference>
<keyword evidence="3" id="KW-1133">Transmembrane helix</keyword>
<dbReference type="Proteomes" id="UP000530660">
    <property type="component" value="Unassembled WGS sequence"/>
</dbReference>
<keyword evidence="3" id="KW-0812">Transmembrane</keyword>
<keyword evidence="5" id="KW-1185">Reference proteome</keyword>
<proteinExistence type="inferred from homology"/>
<accession>A0A7J7IGT0</accession>
<feature type="transmembrane region" description="Helical" evidence="3">
    <location>
        <begin position="226"/>
        <end position="249"/>
    </location>
</feature>
<dbReference type="EMBL" id="VWRR01000011">
    <property type="protein sequence ID" value="KAF6002283.1"/>
    <property type="molecule type" value="Genomic_DNA"/>
</dbReference>
<evidence type="ECO:0000256" key="2">
    <source>
        <dbReference type="SAM" id="MobiDB-lite"/>
    </source>
</evidence>
<dbReference type="AlphaFoldDB" id="A0A7J7IGT0"/>